<dbReference type="Gene3D" id="3.30.70.270">
    <property type="match status" value="1"/>
</dbReference>
<dbReference type="PANTHER" id="PTHR45138:SF9">
    <property type="entry name" value="DIGUANYLATE CYCLASE DGCM-RELATED"/>
    <property type="match status" value="1"/>
</dbReference>
<name>A0A6P1YL68_9HYPH</name>
<dbReference type="EC" id="2.7.7.65" evidence="1"/>
<evidence type="ECO:0000259" key="4">
    <source>
        <dbReference type="PROSITE" id="PS50887"/>
    </source>
</evidence>
<dbReference type="CDD" id="cd01949">
    <property type="entry name" value="GGDEF"/>
    <property type="match status" value="1"/>
</dbReference>
<dbReference type="Pfam" id="PF00990">
    <property type="entry name" value="GGDEF"/>
    <property type="match status" value="1"/>
</dbReference>
<evidence type="ECO:0000313" key="5">
    <source>
        <dbReference type="EMBL" id="QIB32524.1"/>
    </source>
</evidence>
<dbReference type="InterPro" id="IPR050469">
    <property type="entry name" value="Diguanylate_Cyclase"/>
</dbReference>
<dbReference type="KEGG" id="apra:G3A50_01525"/>
<keyword evidence="3" id="KW-0812">Transmembrane</keyword>
<feature type="domain" description="GGDEF" evidence="4">
    <location>
        <begin position="151"/>
        <end position="281"/>
    </location>
</feature>
<dbReference type="InterPro" id="IPR029787">
    <property type="entry name" value="Nucleotide_cyclase"/>
</dbReference>
<evidence type="ECO:0000256" key="2">
    <source>
        <dbReference type="ARBA" id="ARBA00034247"/>
    </source>
</evidence>
<protein>
    <recommendedName>
        <fullName evidence="1">diguanylate cyclase</fullName>
        <ecNumber evidence="1">2.7.7.65</ecNumber>
    </recommendedName>
</protein>
<feature type="transmembrane region" description="Helical" evidence="3">
    <location>
        <begin position="51"/>
        <end position="72"/>
    </location>
</feature>
<dbReference type="GO" id="GO:1902201">
    <property type="term" value="P:negative regulation of bacterial-type flagellum-dependent cell motility"/>
    <property type="evidence" value="ECO:0007669"/>
    <property type="project" value="TreeGrafter"/>
</dbReference>
<dbReference type="PANTHER" id="PTHR45138">
    <property type="entry name" value="REGULATORY COMPONENTS OF SENSORY TRANSDUCTION SYSTEM"/>
    <property type="match status" value="1"/>
</dbReference>
<dbReference type="InterPro" id="IPR000160">
    <property type="entry name" value="GGDEF_dom"/>
</dbReference>
<dbReference type="InterPro" id="IPR043128">
    <property type="entry name" value="Rev_trsase/Diguanyl_cyclase"/>
</dbReference>
<dbReference type="GO" id="GO:0043709">
    <property type="term" value="P:cell adhesion involved in single-species biofilm formation"/>
    <property type="evidence" value="ECO:0007669"/>
    <property type="project" value="TreeGrafter"/>
</dbReference>
<feature type="transmembrane region" description="Helical" evidence="3">
    <location>
        <begin position="84"/>
        <end position="103"/>
    </location>
</feature>
<dbReference type="PROSITE" id="PS50887">
    <property type="entry name" value="GGDEF"/>
    <property type="match status" value="1"/>
</dbReference>
<dbReference type="EMBL" id="CP048630">
    <property type="protein sequence ID" value="QIB32524.1"/>
    <property type="molecule type" value="Genomic_DNA"/>
</dbReference>
<proteinExistence type="predicted"/>
<reference evidence="5 6" key="1">
    <citation type="submission" date="2020-02" db="EMBL/GenBank/DDBJ databases">
        <authorList>
            <person name="Li G."/>
        </authorList>
    </citation>
    <scope>NUCLEOTIDE SEQUENCE [LARGE SCALE GENOMIC DNA]</scope>
    <source>
        <strain evidence="5 6">DSM 102029</strain>
    </source>
</reference>
<evidence type="ECO:0000256" key="1">
    <source>
        <dbReference type="ARBA" id="ARBA00012528"/>
    </source>
</evidence>
<dbReference type="AlphaFoldDB" id="A0A6P1YL68"/>
<organism evidence="5 6">
    <name type="scientific">Ancylobacter pratisalsi</name>
    <dbReference type="NCBI Taxonomy" id="1745854"/>
    <lineage>
        <taxon>Bacteria</taxon>
        <taxon>Pseudomonadati</taxon>
        <taxon>Pseudomonadota</taxon>
        <taxon>Alphaproteobacteria</taxon>
        <taxon>Hyphomicrobiales</taxon>
        <taxon>Xanthobacteraceae</taxon>
        <taxon>Ancylobacter</taxon>
    </lineage>
</organism>
<dbReference type="RefSeq" id="WP_163073482.1">
    <property type="nucleotide sequence ID" value="NZ_CP048630.1"/>
</dbReference>
<dbReference type="FunFam" id="3.30.70.270:FF:000001">
    <property type="entry name" value="Diguanylate cyclase domain protein"/>
    <property type="match status" value="1"/>
</dbReference>
<dbReference type="GO" id="GO:0005886">
    <property type="term" value="C:plasma membrane"/>
    <property type="evidence" value="ECO:0007669"/>
    <property type="project" value="TreeGrafter"/>
</dbReference>
<keyword evidence="3" id="KW-1133">Transmembrane helix</keyword>
<keyword evidence="6" id="KW-1185">Reference proteome</keyword>
<comment type="catalytic activity">
    <reaction evidence="2">
        <text>2 GTP = 3',3'-c-di-GMP + 2 diphosphate</text>
        <dbReference type="Rhea" id="RHEA:24898"/>
        <dbReference type="ChEBI" id="CHEBI:33019"/>
        <dbReference type="ChEBI" id="CHEBI:37565"/>
        <dbReference type="ChEBI" id="CHEBI:58805"/>
        <dbReference type="EC" id="2.7.7.65"/>
    </reaction>
</comment>
<keyword evidence="3" id="KW-0472">Membrane</keyword>
<dbReference type="GO" id="GO:0052621">
    <property type="term" value="F:diguanylate cyclase activity"/>
    <property type="evidence" value="ECO:0007669"/>
    <property type="project" value="UniProtKB-EC"/>
</dbReference>
<evidence type="ECO:0000313" key="6">
    <source>
        <dbReference type="Proteomes" id="UP000464751"/>
    </source>
</evidence>
<dbReference type="SUPFAM" id="SSF55073">
    <property type="entry name" value="Nucleotide cyclase"/>
    <property type="match status" value="1"/>
</dbReference>
<sequence>MVLHPIKGSPPLQMLALTITCGLLAVTLVLAAIHQLLALARLAPRRWLRHAWASLAALLCLALLLAFYAMYIQLRMAAVTYVEALDTLIHLVGAAFILAVALLSRRTAGDILRSAFFETAALTDDLTQLPNRRHFDSALPEQVELARRRNHPLALVMLDIDHFKQVNDRYGHSRGDSVLEHLGELLLTTKRASDTAFRVGGEEFAIIAPRTTITEAHEMAERMRRAVEHSGTTANVPAITISLGIAALKPEDNISSLMDRADAALYQAKHAGRNRTRLARADVAKPDVP</sequence>
<evidence type="ECO:0000256" key="3">
    <source>
        <dbReference type="SAM" id="Phobius"/>
    </source>
</evidence>
<dbReference type="NCBIfam" id="TIGR00254">
    <property type="entry name" value="GGDEF"/>
    <property type="match status" value="1"/>
</dbReference>
<accession>A0A6P1YL68</accession>
<gene>
    <name evidence="5" type="ORF">G3A50_01525</name>
</gene>
<feature type="transmembrane region" description="Helical" evidence="3">
    <location>
        <begin position="12"/>
        <end position="39"/>
    </location>
</feature>
<dbReference type="SMART" id="SM00267">
    <property type="entry name" value="GGDEF"/>
    <property type="match status" value="1"/>
</dbReference>
<dbReference type="Proteomes" id="UP000464751">
    <property type="component" value="Chromosome"/>
</dbReference>